<protein>
    <recommendedName>
        <fullName evidence="3">Nucleotidyltransferase family protein</fullName>
    </recommendedName>
</protein>
<dbReference type="OrthoDB" id="2351919at2"/>
<dbReference type="Gene3D" id="3.30.460.40">
    <property type="match status" value="1"/>
</dbReference>
<dbReference type="AlphaFoldDB" id="A0A417YCG7"/>
<dbReference type="RefSeq" id="WP_118890079.1">
    <property type="nucleotide sequence ID" value="NZ_PHUT01000016.1"/>
</dbReference>
<gene>
    <name evidence="1" type="ORF">D1B32_18310</name>
</gene>
<keyword evidence="2" id="KW-1185">Reference proteome</keyword>
<proteinExistence type="predicted"/>
<comment type="caution">
    <text evidence="1">The sequence shown here is derived from an EMBL/GenBank/DDBJ whole genome shotgun (WGS) entry which is preliminary data.</text>
</comment>
<dbReference type="InterPro" id="IPR043519">
    <property type="entry name" value="NT_sf"/>
</dbReference>
<evidence type="ECO:0000313" key="1">
    <source>
        <dbReference type="EMBL" id="RHW30267.1"/>
    </source>
</evidence>
<reference evidence="1 2" key="1">
    <citation type="journal article" date="2007" name="Int. J. Syst. Evol. Microbiol.">
        <title>Oceanobacillus profundus sp. nov., isolated from a deep-sea sediment core.</title>
        <authorList>
            <person name="Kim Y.G."/>
            <person name="Choi D.H."/>
            <person name="Hyun S."/>
            <person name="Cho B.C."/>
        </authorList>
    </citation>
    <scope>NUCLEOTIDE SEQUENCE [LARGE SCALE GENOMIC DNA]</scope>
    <source>
        <strain evidence="1 2">DSM 18246</strain>
    </source>
</reference>
<dbReference type="EMBL" id="QWEH01000015">
    <property type="protein sequence ID" value="RHW30267.1"/>
    <property type="molecule type" value="Genomic_DNA"/>
</dbReference>
<evidence type="ECO:0008006" key="3">
    <source>
        <dbReference type="Google" id="ProtNLM"/>
    </source>
</evidence>
<organism evidence="1 2">
    <name type="scientific">Oceanobacillus profundus</name>
    <dbReference type="NCBI Taxonomy" id="372463"/>
    <lineage>
        <taxon>Bacteria</taxon>
        <taxon>Bacillati</taxon>
        <taxon>Bacillota</taxon>
        <taxon>Bacilli</taxon>
        <taxon>Bacillales</taxon>
        <taxon>Bacillaceae</taxon>
        <taxon>Oceanobacillus</taxon>
    </lineage>
</organism>
<dbReference type="Proteomes" id="UP000285456">
    <property type="component" value="Unassembled WGS sequence"/>
</dbReference>
<accession>A0A417YCG7</accession>
<sequence length="184" mass="21285">MKIHHSLIKIGEQLDEKNLEWALGGSLLLNHYRIADSPNDIDLLIAEKDIDPIRYAMSRVGKEKTASRKDPFRTTYFYQYEVDGVGVDVMGNFAIEHDQGIYQLVFDANHIVGRKNIQGVSIPLAALEDWFVLYQLIPNRQEKAKRIEKYLQSNPVTRPDLLHKAMEQPLPFKVRESINAILRW</sequence>
<evidence type="ECO:0000313" key="2">
    <source>
        <dbReference type="Proteomes" id="UP000285456"/>
    </source>
</evidence>
<name>A0A417YCG7_9BACI</name>
<dbReference type="SUPFAM" id="SSF81301">
    <property type="entry name" value="Nucleotidyltransferase"/>
    <property type="match status" value="1"/>
</dbReference>